<gene>
    <name evidence="9" type="ORF">L228DRAFT_245249</name>
</gene>
<accession>A0A165I3M0</accession>
<keyword evidence="5 7" id="KW-1133">Transmembrane helix</keyword>
<dbReference type="AlphaFoldDB" id="A0A165I3M0"/>
<dbReference type="OrthoDB" id="10250282at2759"/>
<keyword evidence="8" id="KW-0732">Signal</keyword>
<evidence type="ECO:0000256" key="1">
    <source>
        <dbReference type="ARBA" id="ARBA00004651"/>
    </source>
</evidence>
<dbReference type="PANTHER" id="PTHR23502">
    <property type="entry name" value="MAJOR FACILITATOR SUPERFAMILY"/>
    <property type="match status" value="1"/>
</dbReference>
<dbReference type="GO" id="GO:0022857">
    <property type="term" value="F:transmembrane transporter activity"/>
    <property type="evidence" value="ECO:0007669"/>
    <property type="project" value="TreeGrafter"/>
</dbReference>
<dbReference type="PANTHER" id="PTHR23502:SF186">
    <property type="entry name" value="MAJOR FACILITATOR SUPERFAMILY (MFS) PROFILE DOMAIN-CONTAINING PROTEIN"/>
    <property type="match status" value="1"/>
</dbReference>
<keyword evidence="6 7" id="KW-0472">Membrane</keyword>
<feature type="transmembrane region" description="Helical" evidence="7">
    <location>
        <begin position="292"/>
        <end position="312"/>
    </location>
</feature>
<keyword evidence="3" id="KW-1003">Cell membrane</keyword>
<dbReference type="OMA" id="QITWTSH"/>
<evidence type="ECO:0000256" key="3">
    <source>
        <dbReference type="ARBA" id="ARBA00022475"/>
    </source>
</evidence>
<evidence type="ECO:0000256" key="5">
    <source>
        <dbReference type="ARBA" id="ARBA00022989"/>
    </source>
</evidence>
<evidence type="ECO:0000313" key="9">
    <source>
        <dbReference type="EMBL" id="KZF24330.1"/>
    </source>
</evidence>
<evidence type="ECO:0008006" key="11">
    <source>
        <dbReference type="Google" id="ProtNLM"/>
    </source>
</evidence>
<protein>
    <recommendedName>
        <fullName evidence="11">MFS general substrate transporter</fullName>
    </recommendedName>
</protein>
<feature type="chain" id="PRO_5007859038" description="MFS general substrate transporter" evidence="8">
    <location>
        <begin position="27"/>
        <end position="501"/>
    </location>
</feature>
<keyword evidence="10" id="KW-1185">Reference proteome</keyword>
<sequence length="501" mass="55104">MLHGRKPYTLVALALVLPLQFPQGLAVSSMRSPNTPTYRVGILLPRAATGIALGFLNINLKATLLDLFGASLQSTSPHQELVDENDVRRHGGGMGVWLGIWSWCFSCSIGVGFLIGAFVINKLEPTWGFWIVVILTAAVLLLNVLIPEARRKAYRRSALGERSASDIARRNAKGEVTLHLKYTAPLWWGEEVVSGMVLCKRMIQQPGFIVLSLYLGWIYGQIVMVVVLLGALTSRYYRFRPPYVGLCVAALPIGGLIAVPFQKASLFSRSRSHPPRTDSMTFQKRVTWTSHLVRRAIFMIVLPFAGLAYTLTSTGPPMHYMAPTFFAALIGFLSNLAIAECHGLIMETYDTSDLQPGMTGRPRGNSVPESVRKKRTSYSCFPRVSAAIAISQTWGFLIAAATTAIGGRVERKIGAQAATGCVAGVLLGLTLLLISVLWRFRQVQVIPDAVFGGRSPSVVSEGWRPVVIGNPSGKMRRMSVLELGKQSRWTEIRRRNKLFSF</sequence>
<evidence type="ECO:0000313" key="10">
    <source>
        <dbReference type="Proteomes" id="UP000076632"/>
    </source>
</evidence>
<name>A0A165I3M0_XYLHT</name>
<feature type="transmembrane region" description="Helical" evidence="7">
    <location>
        <begin position="318"/>
        <end position="338"/>
    </location>
</feature>
<dbReference type="Proteomes" id="UP000076632">
    <property type="component" value="Unassembled WGS sequence"/>
</dbReference>
<feature type="transmembrane region" description="Helical" evidence="7">
    <location>
        <begin position="208"/>
        <end position="231"/>
    </location>
</feature>
<evidence type="ECO:0000256" key="6">
    <source>
        <dbReference type="ARBA" id="ARBA00023136"/>
    </source>
</evidence>
<dbReference type="InParanoid" id="A0A165I3M0"/>
<dbReference type="EMBL" id="KV407456">
    <property type="protein sequence ID" value="KZF24330.1"/>
    <property type="molecule type" value="Genomic_DNA"/>
</dbReference>
<dbReference type="SUPFAM" id="SSF103473">
    <property type="entry name" value="MFS general substrate transporter"/>
    <property type="match status" value="1"/>
</dbReference>
<dbReference type="STRING" id="1328760.A0A165I3M0"/>
<reference evidence="9 10" key="1">
    <citation type="journal article" date="2016" name="Fungal Biol.">
        <title>The genome of Xylona heveae provides a window into fungal endophytism.</title>
        <authorList>
            <person name="Gazis R."/>
            <person name="Kuo A."/>
            <person name="Riley R."/>
            <person name="LaButti K."/>
            <person name="Lipzen A."/>
            <person name="Lin J."/>
            <person name="Amirebrahimi M."/>
            <person name="Hesse C.N."/>
            <person name="Spatafora J.W."/>
            <person name="Henrissat B."/>
            <person name="Hainaut M."/>
            <person name="Grigoriev I.V."/>
            <person name="Hibbett D.S."/>
        </authorList>
    </citation>
    <scope>NUCLEOTIDE SEQUENCE [LARGE SCALE GENOMIC DNA]</scope>
    <source>
        <strain evidence="9 10">TC161</strain>
    </source>
</reference>
<feature type="transmembrane region" description="Helical" evidence="7">
    <location>
        <begin position="417"/>
        <end position="438"/>
    </location>
</feature>
<evidence type="ECO:0000256" key="7">
    <source>
        <dbReference type="SAM" id="Phobius"/>
    </source>
</evidence>
<feature type="transmembrane region" description="Helical" evidence="7">
    <location>
        <begin position="380"/>
        <end position="405"/>
    </location>
</feature>
<organism evidence="9 10">
    <name type="scientific">Xylona heveae (strain CBS 132557 / TC161)</name>
    <dbReference type="NCBI Taxonomy" id="1328760"/>
    <lineage>
        <taxon>Eukaryota</taxon>
        <taxon>Fungi</taxon>
        <taxon>Dikarya</taxon>
        <taxon>Ascomycota</taxon>
        <taxon>Pezizomycotina</taxon>
        <taxon>Xylonomycetes</taxon>
        <taxon>Xylonales</taxon>
        <taxon>Xylonaceae</taxon>
        <taxon>Xylona</taxon>
    </lineage>
</organism>
<feature type="signal peptide" evidence="8">
    <location>
        <begin position="1"/>
        <end position="26"/>
    </location>
</feature>
<keyword evidence="2" id="KW-0813">Transport</keyword>
<feature type="transmembrane region" description="Helical" evidence="7">
    <location>
        <begin position="127"/>
        <end position="146"/>
    </location>
</feature>
<feature type="transmembrane region" description="Helical" evidence="7">
    <location>
        <begin position="96"/>
        <end position="121"/>
    </location>
</feature>
<comment type="subcellular location">
    <subcellularLocation>
        <location evidence="1">Cell membrane</location>
        <topology evidence="1">Multi-pass membrane protein</topology>
    </subcellularLocation>
</comment>
<proteinExistence type="predicted"/>
<evidence type="ECO:0000256" key="8">
    <source>
        <dbReference type="SAM" id="SignalP"/>
    </source>
</evidence>
<feature type="transmembrane region" description="Helical" evidence="7">
    <location>
        <begin position="243"/>
        <end position="261"/>
    </location>
</feature>
<evidence type="ECO:0000256" key="2">
    <source>
        <dbReference type="ARBA" id="ARBA00022448"/>
    </source>
</evidence>
<dbReference type="RefSeq" id="XP_018189885.1">
    <property type="nucleotide sequence ID" value="XM_018332116.1"/>
</dbReference>
<dbReference type="GO" id="GO:0005886">
    <property type="term" value="C:plasma membrane"/>
    <property type="evidence" value="ECO:0007669"/>
    <property type="project" value="UniProtKB-SubCell"/>
</dbReference>
<evidence type="ECO:0000256" key="4">
    <source>
        <dbReference type="ARBA" id="ARBA00022692"/>
    </source>
</evidence>
<dbReference type="Gene3D" id="1.20.1250.20">
    <property type="entry name" value="MFS general substrate transporter like domains"/>
    <property type="match status" value="1"/>
</dbReference>
<keyword evidence="4 7" id="KW-0812">Transmembrane</keyword>
<dbReference type="GeneID" id="28897253"/>
<dbReference type="InterPro" id="IPR036259">
    <property type="entry name" value="MFS_trans_sf"/>
</dbReference>